<protein>
    <submittedName>
        <fullName evidence="3">Glycosyltransferase</fullName>
    </submittedName>
</protein>
<evidence type="ECO:0000313" key="4">
    <source>
        <dbReference type="Proteomes" id="UP000464314"/>
    </source>
</evidence>
<organism evidence="3 4">
    <name type="scientific">Anaerocolumna sedimenticola</name>
    <dbReference type="NCBI Taxonomy" id="2696063"/>
    <lineage>
        <taxon>Bacteria</taxon>
        <taxon>Bacillati</taxon>
        <taxon>Bacillota</taxon>
        <taxon>Clostridia</taxon>
        <taxon>Lachnospirales</taxon>
        <taxon>Lachnospiraceae</taxon>
        <taxon>Anaerocolumna</taxon>
    </lineage>
</organism>
<evidence type="ECO:0000313" key="3">
    <source>
        <dbReference type="EMBL" id="QHQ61537.1"/>
    </source>
</evidence>
<keyword evidence="3" id="KW-0808">Transferase</keyword>
<proteinExistence type="predicted"/>
<dbReference type="RefSeq" id="WP_161838362.1">
    <property type="nucleotide sequence ID" value="NZ_CP048000.1"/>
</dbReference>
<dbReference type="KEGG" id="anr:Ana3638_12750"/>
<feature type="domain" description="Spore protein YkvP N-terminal" evidence="1">
    <location>
        <begin position="11"/>
        <end position="113"/>
    </location>
</feature>
<dbReference type="Pfam" id="PF12996">
    <property type="entry name" value="DUF3880"/>
    <property type="match status" value="1"/>
</dbReference>
<dbReference type="EMBL" id="CP048000">
    <property type="protein sequence ID" value="QHQ61537.1"/>
    <property type="molecule type" value="Genomic_DNA"/>
</dbReference>
<keyword evidence="4" id="KW-1185">Reference proteome</keyword>
<sequence>MYRILTCVFSPHVYNEIHNGFLEAGCEVRNILIGEKYINKFDSLKTVLTSAIDEFKPDFVYSYGWWKDIIDINVFFDVIKKKGLFHVWWSADDPVCCGQVSLPAARRADLVFTPVDYLIPEYDKFGIKAYLQPNACAPRYVKLPPKPEYRNDIIFVGNNYSFRHVDEESKKSIFYKFRVDGIYQIIKPLADKEKNLKVWGRWWTDYDRAYILPTAYYGGILPVEEIPYAYSSAKIALGIQQVATSKTYVSTRTFEALGCRAFHITQYSPGVEYYFKKGVHLEWSNSVEETLELVDYYLAHENEREKIALNGQREVDEKHRLVHRARTVLDTVANHI</sequence>
<dbReference type="InterPro" id="IPR055259">
    <property type="entry name" value="YkvP/CgeB_Glyco_trans-like"/>
</dbReference>
<evidence type="ECO:0000259" key="2">
    <source>
        <dbReference type="Pfam" id="PF13524"/>
    </source>
</evidence>
<reference evidence="3 4" key="1">
    <citation type="submission" date="2020-01" db="EMBL/GenBank/DDBJ databases">
        <title>Genome analysis of Anaerocolumna sp. CBA3638.</title>
        <authorList>
            <person name="Kim J."/>
            <person name="Roh S.W."/>
        </authorList>
    </citation>
    <scope>NUCLEOTIDE SEQUENCE [LARGE SCALE GENOMIC DNA]</scope>
    <source>
        <strain evidence="3 4">CBA3638</strain>
    </source>
</reference>
<gene>
    <name evidence="3" type="ORF">Ana3638_12750</name>
</gene>
<accession>A0A6P1TMK4</accession>
<dbReference type="GO" id="GO:0016740">
    <property type="term" value="F:transferase activity"/>
    <property type="evidence" value="ECO:0007669"/>
    <property type="project" value="UniProtKB-KW"/>
</dbReference>
<name>A0A6P1TMK4_9FIRM</name>
<dbReference type="InterPro" id="IPR024542">
    <property type="entry name" value="YkvP_N"/>
</dbReference>
<dbReference type="Pfam" id="PF13524">
    <property type="entry name" value="Glyco_trans_1_2"/>
    <property type="match status" value="1"/>
</dbReference>
<dbReference type="Proteomes" id="UP000464314">
    <property type="component" value="Chromosome"/>
</dbReference>
<evidence type="ECO:0000259" key="1">
    <source>
        <dbReference type="Pfam" id="PF12996"/>
    </source>
</evidence>
<dbReference type="AlphaFoldDB" id="A0A6P1TMK4"/>
<feature type="domain" description="Spore protein YkvP/CgeB glycosyl transferase-like" evidence="2">
    <location>
        <begin position="185"/>
        <end position="330"/>
    </location>
</feature>